<sequence>MAPTDRDLCCCCIKLRPAVVAISVVYLCITAATTYQKYSANKTGEDAAKYVIFISAGLQVFIALLGLLSAATKAVFITKTYTYLWWLLTLVVLALSIGNVYLVARNDRMQIEYECLKSLVPSGGNGTEVTQSQIYNCYRTVVVISAVVLGVQFVVMCLIGWVNQRFLREVQQEAAVKAALKSVDEPEEEAAA</sequence>
<dbReference type="Proteomes" id="UP000823405">
    <property type="component" value="Unassembled WGS sequence"/>
</dbReference>
<keyword evidence="1" id="KW-1133">Transmembrane helix</keyword>
<gene>
    <name evidence="2" type="ORF">BGZ97_002139</name>
</gene>
<protein>
    <submittedName>
        <fullName evidence="2">Uncharacterized protein</fullName>
    </submittedName>
</protein>
<keyword evidence="1" id="KW-0472">Membrane</keyword>
<keyword evidence="1" id="KW-0812">Transmembrane</keyword>
<dbReference type="OrthoDB" id="2418493at2759"/>
<evidence type="ECO:0000313" key="3">
    <source>
        <dbReference type="Proteomes" id="UP000823405"/>
    </source>
</evidence>
<proteinExistence type="predicted"/>
<name>A0A9P6RFV7_9FUNG</name>
<organism evidence="2 3">
    <name type="scientific">Linnemannia gamsii</name>
    <dbReference type="NCBI Taxonomy" id="64522"/>
    <lineage>
        <taxon>Eukaryota</taxon>
        <taxon>Fungi</taxon>
        <taxon>Fungi incertae sedis</taxon>
        <taxon>Mucoromycota</taxon>
        <taxon>Mortierellomycotina</taxon>
        <taxon>Mortierellomycetes</taxon>
        <taxon>Mortierellales</taxon>
        <taxon>Mortierellaceae</taxon>
        <taxon>Linnemannia</taxon>
    </lineage>
</organism>
<accession>A0A9P6RFV7</accession>
<comment type="caution">
    <text evidence="2">The sequence shown here is derived from an EMBL/GenBank/DDBJ whole genome shotgun (WGS) entry which is preliminary data.</text>
</comment>
<reference evidence="2" key="1">
    <citation type="journal article" date="2020" name="Fungal Divers.">
        <title>Resolving the Mortierellaceae phylogeny through synthesis of multi-gene phylogenetics and phylogenomics.</title>
        <authorList>
            <person name="Vandepol N."/>
            <person name="Liber J."/>
            <person name="Desiro A."/>
            <person name="Na H."/>
            <person name="Kennedy M."/>
            <person name="Barry K."/>
            <person name="Grigoriev I.V."/>
            <person name="Miller A.N."/>
            <person name="O'Donnell K."/>
            <person name="Stajich J.E."/>
            <person name="Bonito G."/>
        </authorList>
    </citation>
    <scope>NUCLEOTIDE SEQUENCE</scope>
    <source>
        <strain evidence="2">NVP60</strain>
    </source>
</reference>
<keyword evidence="3" id="KW-1185">Reference proteome</keyword>
<evidence type="ECO:0000313" key="2">
    <source>
        <dbReference type="EMBL" id="KAG0319439.1"/>
    </source>
</evidence>
<dbReference type="EMBL" id="JAAAIN010000146">
    <property type="protein sequence ID" value="KAG0319439.1"/>
    <property type="molecule type" value="Genomic_DNA"/>
</dbReference>
<feature type="transmembrane region" description="Helical" evidence="1">
    <location>
        <begin position="15"/>
        <end position="35"/>
    </location>
</feature>
<dbReference type="AlphaFoldDB" id="A0A9P6RFV7"/>
<feature type="transmembrane region" description="Helical" evidence="1">
    <location>
        <begin position="47"/>
        <end position="71"/>
    </location>
</feature>
<feature type="transmembrane region" description="Helical" evidence="1">
    <location>
        <begin position="83"/>
        <end position="104"/>
    </location>
</feature>
<feature type="transmembrane region" description="Helical" evidence="1">
    <location>
        <begin position="141"/>
        <end position="162"/>
    </location>
</feature>
<evidence type="ECO:0000256" key="1">
    <source>
        <dbReference type="SAM" id="Phobius"/>
    </source>
</evidence>